<organism evidence="1 2">
    <name type="scientific">Trifolium pratense</name>
    <name type="common">Red clover</name>
    <dbReference type="NCBI Taxonomy" id="57577"/>
    <lineage>
        <taxon>Eukaryota</taxon>
        <taxon>Viridiplantae</taxon>
        <taxon>Streptophyta</taxon>
        <taxon>Embryophyta</taxon>
        <taxon>Tracheophyta</taxon>
        <taxon>Spermatophyta</taxon>
        <taxon>Magnoliopsida</taxon>
        <taxon>eudicotyledons</taxon>
        <taxon>Gunneridae</taxon>
        <taxon>Pentapetalae</taxon>
        <taxon>rosids</taxon>
        <taxon>fabids</taxon>
        <taxon>Fabales</taxon>
        <taxon>Fabaceae</taxon>
        <taxon>Papilionoideae</taxon>
        <taxon>50 kb inversion clade</taxon>
        <taxon>NPAAA clade</taxon>
        <taxon>Hologalegina</taxon>
        <taxon>IRL clade</taxon>
        <taxon>Trifolieae</taxon>
        <taxon>Trifolium</taxon>
    </lineage>
</organism>
<evidence type="ECO:0000313" key="2">
    <source>
        <dbReference type="Proteomes" id="UP001177021"/>
    </source>
</evidence>
<keyword evidence="2" id="KW-1185">Reference proteome</keyword>
<protein>
    <submittedName>
        <fullName evidence="1">Uncharacterized protein</fullName>
    </submittedName>
</protein>
<comment type="caution">
    <text evidence="1">The sequence shown here is derived from an EMBL/GenBank/DDBJ whole genome shotgun (WGS) entry which is preliminary data.</text>
</comment>
<evidence type="ECO:0000313" key="1">
    <source>
        <dbReference type="EMBL" id="CAJ2673647.1"/>
    </source>
</evidence>
<name>A0ACB0LYS3_TRIPR</name>
<reference evidence="1" key="1">
    <citation type="submission" date="2023-10" db="EMBL/GenBank/DDBJ databases">
        <authorList>
            <person name="Rodriguez Cubillos JULIANA M."/>
            <person name="De Vega J."/>
        </authorList>
    </citation>
    <scope>NUCLEOTIDE SEQUENCE</scope>
</reference>
<proteinExistence type="predicted"/>
<accession>A0ACB0LYS3</accession>
<dbReference type="Proteomes" id="UP001177021">
    <property type="component" value="Unassembled WGS sequence"/>
</dbReference>
<sequence length="395" mass="44641">MDLIELPKDIHKLVNLRYLDIRGTCLKSMPLKIGELKNLQKLRDFFVGEDHGSSISELGALCNLHGSLFIHDIEHVVNYKDSEKAKLKEKHGLEKLSLDWGGSGDTDNSQHEKIILRSLEPHSNMKELDINDYPGTEFPDWLGDYIFCKMVSLKLKGCKYCCKLPPLGQLPMLKELHIIKFEGLMSVGSEFYGNRTSSSTDSFPTLEILRIESMSVCEKWCFDADNVGSRAFSHFYIENCPKLTGNLPSSLPSLTLLVIRDCKRLLCPLPKSPSLRVLNIQNCQKLEFHAHAPWYHQSLTSLYLIDSCDSLMFLTLDLFPNLKSLDIRGCENLEELTVSASDVSPPNFNSLNSMCIRHCPNFTSFPKGGFAAPKLNLLTINYCQKLNSLLKICMS</sequence>
<dbReference type="EMBL" id="CASHSV030000716">
    <property type="protein sequence ID" value="CAJ2673647.1"/>
    <property type="molecule type" value="Genomic_DNA"/>
</dbReference>
<gene>
    <name evidence="1" type="ORF">MILVUS5_LOCUS37076</name>
</gene>